<name>A0A8H4RDN0_9HELO</name>
<comment type="caution">
    <text evidence="4">The sequence shown here is derived from an EMBL/GenBank/DDBJ whole genome shotgun (WGS) entry which is preliminary data.</text>
</comment>
<dbReference type="Proteomes" id="UP000566819">
    <property type="component" value="Unassembled WGS sequence"/>
</dbReference>
<feature type="region of interest" description="Disordered" evidence="1">
    <location>
        <begin position="1"/>
        <end position="43"/>
    </location>
</feature>
<dbReference type="AlphaFoldDB" id="A0A8H4RDN0"/>
<dbReference type="PANTHER" id="PTHR38409:SF1">
    <property type="entry name" value="MITOCHONDRIAL ADAPTER PROTEIN MCP1"/>
    <property type="match status" value="1"/>
</dbReference>
<evidence type="ECO:0000256" key="1">
    <source>
        <dbReference type="SAM" id="MobiDB-lite"/>
    </source>
</evidence>
<dbReference type="GO" id="GO:0005741">
    <property type="term" value="C:mitochondrial outer membrane"/>
    <property type="evidence" value="ECO:0007669"/>
    <property type="project" value="TreeGrafter"/>
</dbReference>
<dbReference type="InterPro" id="IPR012472">
    <property type="entry name" value="MCP1_TM"/>
</dbReference>
<dbReference type="OrthoDB" id="10259513at2759"/>
<feature type="transmembrane region" description="Helical" evidence="2">
    <location>
        <begin position="64"/>
        <end position="84"/>
    </location>
</feature>
<accession>A0A8H4RDN0</accession>
<dbReference type="Pfam" id="PF07950">
    <property type="entry name" value="MCP1_TM"/>
    <property type="match status" value="1"/>
</dbReference>
<feature type="transmembrane region" description="Helical" evidence="2">
    <location>
        <begin position="247"/>
        <end position="269"/>
    </location>
</feature>
<sequence length="522" mass="58072">MERRDSTASQETFVSMQQLDPSPIESPMDLEKQLPEFPPPPPSSSYLGLSGSGHVIRLQKYSSYVFTIYTSFHITNTSIIPLVTRSLPESETYLLLTRPYYQSFPLEPLLITLPIATHILAGLALRIHRRNANLNRYGAANLPITTRLQKRLKVWPAVSWSSISGYVLAPLVLGHAFVNRILPWVYEGGSSGVGLGFVSHGFAKHPVVAWTGYATLVGVASGHFVWGAARWNGWIPIGTSKKANRRWWTINGASLAVAALWMAGGLGVIGTAGIADGWVGKGYDVLYSKIPLVGLRYNTEFDLGVITKGHWCRYEPDSGTWNTHFRKNTSGKIIKLDPNAAGNRPVLFVWHGHFLREAIPPEYVANNLEEGQVYIKRLCFKTTSPDNGTEGIVDEDSYEIIELDDDYAPDQNVRGLRVMFHRVIEWTDNRGRAALGNNPHATIGDDALENGEFLRQTDPPPSYGGASVMRITHETIQAPREEEIISFLNYERNYNEVNLELNSKGRSAAKIYHNEDDLAAAL</sequence>
<feature type="domain" description="Mitochondrial adapter protein MCP1 transmembrane" evidence="3">
    <location>
        <begin position="170"/>
        <end position="273"/>
    </location>
</feature>
<gene>
    <name evidence="4" type="ORF">G7Y89_g11355</name>
</gene>
<dbReference type="GO" id="GO:0055088">
    <property type="term" value="P:lipid homeostasis"/>
    <property type="evidence" value="ECO:0007669"/>
    <property type="project" value="InterPro"/>
</dbReference>
<feature type="compositionally biased region" description="Polar residues" evidence="1">
    <location>
        <begin position="7"/>
        <end position="20"/>
    </location>
</feature>
<keyword evidence="2" id="KW-0472">Membrane</keyword>
<evidence type="ECO:0000313" key="4">
    <source>
        <dbReference type="EMBL" id="KAF4626799.1"/>
    </source>
</evidence>
<keyword evidence="5" id="KW-1185">Reference proteome</keyword>
<dbReference type="EMBL" id="JAAMPI010001082">
    <property type="protein sequence ID" value="KAF4626799.1"/>
    <property type="molecule type" value="Genomic_DNA"/>
</dbReference>
<reference evidence="4 5" key="1">
    <citation type="submission" date="2020-03" db="EMBL/GenBank/DDBJ databases">
        <title>Draft Genome Sequence of Cudoniella acicularis.</title>
        <authorList>
            <person name="Buettner E."/>
            <person name="Kellner H."/>
        </authorList>
    </citation>
    <scope>NUCLEOTIDE SEQUENCE [LARGE SCALE GENOMIC DNA]</scope>
    <source>
        <strain evidence="4 5">DSM 108380</strain>
    </source>
</reference>
<dbReference type="GO" id="GO:0007005">
    <property type="term" value="P:mitochondrion organization"/>
    <property type="evidence" value="ECO:0007669"/>
    <property type="project" value="TreeGrafter"/>
</dbReference>
<organism evidence="4 5">
    <name type="scientific">Cudoniella acicularis</name>
    <dbReference type="NCBI Taxonomy" id="354080"/>
    <lineage>
        <taxon>Eukaryota</taxon>
        <taxon>Fungi</taxon>
        <taxon>Dikarya</taxon>
        <taxon>Ascomycota</taxon>
        <taxon>Pezizomycotina</taxon>
        <taxon>Leotiomycetes</taxon>
        <taxon>Helotiales</taxon>
        <taxon>Tricladiaceae</taxon>
        <taxon>Cudoniella</taxon>
    </lineage>
</organism>
<keyword evidence="2" id="KW-1133">Transmembrane helix</keyword>
<dbReference type="PANTHER" id="PTHR38409">
    <property type="entry name" value="MDM10-COMPLEMENTING PROTEIN 1"/>
    <property type="match status" value="1"/>
</dbReference>
<proteinExistence type="predicted"/>
<protein>
    <recommendedName>
        <fullName evidence="3">Mitochondrial adapter protein MCP1 transmembrane domain-containing protein</fullName>
    </recommendedName>
</protein>
<feature type="transmembrane region" description="Helical" evidence="2">
    <location>
        <begin position="207"/>
        <end position="226"/>
    </location>
</feature>
<evidence type="ECO:0000259" key="3">
    <source>
        <dbReference type="Pfam" id="PF07950"/>
    </source>
</evidence>
<feature type="transmembrane region" description="Helical" evidence="2">
    <location>
        <begin position="104"/>
        <end position="125"/>
    </location>
</feature>
<dbReference type="InterPro" id="IPR039960">
    <property type="entry name" value="MCP1"/>
</dbReference>
<evidence type="ECO:0000256" key="2">
    <source>
        <dbReference type="SAM" id="Phobius"/>
    </source>
</evidence>
<evidence type="ECO:0000313" key="5">
    <source>
        <dbReference type="Proteomes" id="UP000566819"/>
    </source>
</evidence>
<keyword evidence="2" id="KW-0812">Transmembrane</keyword>
<feature type="transmembrane region" description="Helical" evidence="2">
    <location>
        <begin position="157"/>
        <end position="178"/>
    </location>
</feature>